<dbReference type="STRING" id="545694.TREPR_2919"/>
<reference evidence="8 9" key="2">
    <citation type="journal article" date="2011" name="ISME J.">
        <title>RNA-seq reveals cooperative metabolic interactions between two termite-gut spirochete species in co-culture.</title>
        <authorList>
            <person name="Rosenthal A.Z."/>
            <person name="Matson E.G."/>
            <person name="Eldar A."/>
            <person name="Leadbetter J.R."/>
        </authorList>
    </citation>
    <scope>NUCLEOTIDE SEQUENCE [LARGE SCALE GENOMIC DNA]</scope>
    <source>
        <strain evidence="9">ATCC BAA-887 / DSM 12427 / ZAS-2</strain>
    </source>
</reference>
<feature type="domain" description="FtsK" evidence="7">
    <location>
        <begin position="434"/>
        <end position="626"/>
    </location>
</feature>
<comment type="similarity">
    <text evidence="1">Belongs to the FtsK/SpoIIIE/SftA family.</text>
</comment>
<keyword evidence="9" id="KW-1185">Reference proteome</keyword>
<dbReference type="eggNOG" id="COG1674">
    <property type="taxonomic scope" value="Bacteria"/>
</dbReference>
<keyword evidence="2 5" id="KW-0547">Nucleotide-binding</keyword>
<organism evidence="8 9">
    <name type="scientific">Treponema primitia (strain ATCC BAA-887 / DSM 12427 / ZAS-2)</name>
    <dbReference type="NCBI Taxonomy" id="545694"/>
    <lineage>
        <taxon>Bacteria</taxon>
        <taxon>Pseudomonadati</taxon>
        <taxon>Spirochaetota</taxon>
        <taxon>Spirochaetia</taxon>
        <taxon>Spirochaetales</taxon>
        <taxon>Treponemataceae</taxon>
        <taxon>Treponema</taxon>
    </lineage>
</organism>
<dbReference type="RefSeq" id="WP_015707331.1">
    <property type="nucleotide sequence ID" value="NC_015578.1"/>
</dbReference>
<dbReference type="GO" id="GO:0003677">
    <property type="term" value="F:DNA binding"/>
    <property type="evidence" value="ECO:0007669"/>
    <property type="project" value="UniProtKB-KW"/>
</dbReference>
<reference evidence="9" key="1">
    <citation type="submission" date="2009-12" db="EMBL/GenBank/DDBJ databases">
        <title>Complete sequence of Treponema primitia strain ZAS-2.</title>
        <authorList>
            <person name="Tetu S.G."/>
            <person name="Matson E."/>
            <person name="Ren Q."/>
            <person name="Seshadri R."/>
            <person name="Elbourne L."/>
            <person name="Hassan K.A."/>
            <person name="Durkin A."/>
            <person name="Radune D."/>
            <person name="Mohamoud Y."/>
            <person name="Shay R."/>
            <person name="Jin S."/>
            <person name="Zhang X."/>
            <person name="Lucey K."/>
            <person name="Ballor N.R."/>
            <person name="Ottesen E."/>
            <person name="Rosenthal R."/>
            <person name="Allen A."/>
            <person name="Leadbetter J.R."/>
            <person name="Paulsen I.T."/>
        </authorList>
    </citation>
    <scope>NUCLEOTIDE SEQUENCE [LARGE SCALE GENOMIC DNA]</scope>
    <source>
        <strain evidence="9">ATCC BAA-887 / DSM 12427 / ZAS-2</strain>
    </source>
</reference>
<gene>
    <name evidence="8" type="ordered locus">TREPR_2919</name>
</gene>
<dbReference type="Gene3D" id="3.40.50.300">
    <property type="entry name" value="P-loop containing nucleotide triphosphate hydrolases"/>
    <property type="match status" value="1"/>
</dbReference>
<dbReference type="SMART" id="SM00382">
    <property type="entry name" value="AAA"/>
    <property type="match status" value="1"/>
</dbReference>
<dbReference type="GO" id="GO:0005524">
    <property type="term" value="F:ATP binding"/>
    <property type="evidence" value="ECO:0007669"/>
    <property type="project" value="UniProtKB-UniRule"/>
</dbReference>
<accession>F5YP80</accession>
<feature type="transmembrane region" description="Helical" evidence="6">
    <location>
        <begin position="74"/>
        <end position="98"/>
    </location>
</feature>
<keyword evidence="6" id="KW-0472">Membrane</keyword>
<protein>
    <submittedName>
        <fullName evidence="8">Ftsk/spoiiie family protein</fullName>
    </submittedName>
</protein>
<dbReference type="InterPro" id="IPR003593">
    <property type="entry name" value="AAA+_ATPase"/>
</dbReference>
<evidence type="ECO:0000256" key="2">
    <source>
        <dbReference type="ARBA" id="ARBA00022741"/>
    </source>
</evidence>
<dbReference type="InterPro" id="IPR018541">
    <property type="entry name" value="Ftsk_gamma"/>
</dbReference>
<keyword evidence="3 5" id="KW-0067">ATP-binding</keyword>
<name>F5YP80_TREPZ</name>
<dbReference type="PANTHER" id="PTHR22683:SF41">
    <property type="entry name" value="DNA TRANSLOCASE FTSK"/>
    <property type="match status" value="1"/>
</dbReference>
<feature type="binding site" evidence="5">
    <location>
        <begin position="451"/>
        <end position="458"/>
    </location>
    <ligand>
        <name>ATP</name>
        <dbReference type="ChEBI" id="CHEBI:30616"/>
    </ligand>
</feature>
<keyword evidence="6" id="KW-1133">Transmembrane helix</keyword>
<feature type="transmembrane region" description="Helical" evidence="6">
    <location>
        <begin position="37"/>
        <end position="62"/>
    </location>
</feature>
<dbReference type="SUPFAM" id="SSF46785">
    <property type="entry name" value="Winged helix' DNA-binding domain"/>
    <property type="match status" value="1"/>
</dbReference>
<dbReference type="EMBL" id="CP001843">
    <property type="protein sequence ID" value="AEF86918.1"/>
    <property type="molecule type" value="Genomic_DNA"/>
</dbReference>
<dbReference type="InterPro" id="IPR027417">
    <property type="entry name" value="P-loop_NTPase"/>
</dbReference>
<dbReference type="KEGG" id="tpi:TREPR_2919"/>
<dbReference type="Pfam" id="PF09397">
    <property type="entry name" value="FtsK_gamma"/>
    <property type="match status" value="1"/>
</dbReference>
<dbReference type="PROSITE" id="PS50901">
    <property type="entry name" value="FTSK"/>
    <property type="match status" value="1"/>
</dbReference>
<dbReference type="Pfam" id="PF17854">
    <property type="entry name" value="FtsK_alpha"/>
    <property type="match status" value="1"/>
</dbReference>
<evidence type="ECO:0000256" key="1">
    <source>
        <dbReference type="ARBA" id="ARBA00006474"/>
    </source>
</evidence>
<dbReference type="InterPro" id="IPR002543">
    <property type="entry name" value="FtsK_dom"/>
</dbReference>
<dbReference type="PANTHER" id="PTHR22683">
    <property type="entry name" value="SPORULATION PROTEIN RELATED"/>
    <property type="match status" value="1"/>
</dbReference>
<evidence type="ECO:0000256" key="6">
    <source>
        <dbReference type="SAM" id="Phobius"/>
    </source>
</evidence>
<dbReference type="AlphaFoldDB" id="F5YP80"/>
<feature type="transmembrane region" description="Helical" evidence="6">
    <location>
        <begin position="146"/>
        <end position="171"/>
    </location>
</feature>
<evidence type="ECO:0000313" key="8">
    <source>
        <dbReference type="EMBL" id="AEF86918.1"/>
    </source>
</evidence>
<dbReference type="SMART" id="SM00843">
    <property type="entry name" value="Ftsk_gamma"/>
    <property type="match status" value="1"/>
</dbReference>
<sequence length="765" mass="84614">MPLKLLELLKTLKAMKAPHPLQALKAFRARRDFRFRLASLIATFSLALIALLLGISIAGAVFNIPELAAGPGDFLVRSYGILAFMIPIYLLAAGLILADTHFRPDRIFILTGTTFPFLTLAIGFAFLRDYNTRAEQWDFLARAGRIGFSLIIILMTVIESFLIMALTSLFFPGPESLKPPEEEPEKEKEPSGVFLLPGPTGTTDPIAVPAFLNDLDERALTIPGDEEDESAFEPGEPELDPFFETLYSSKSGDIPDPLEAPTLVGTLEVPDDTSLPYTPPKGKAPRAKRRAVYSVPVEGILNQYPDGQYWIIDQTTRDAAVILRETLEEFKIQAEVTGISKGPVITMFEILPAAGIRLGKIEGLADNIAMRLAAQSVRIVAPIPGKHAVGIEVPNKKRNIVSFREIIEGELRREKDRDAKKLEIPVILGKDITGEAQTVDLVQTPHLLIAGATGSGKSVCVNAMILSILYQRSPSECRLILIDPKRVELKLYNDIPHLLTPVITEPKKAFQALQYCIYEMERRYACLDSMGVRDIRSYNKRIKERNIAAEHMPYIVVVIDEFADLMATTGKELDRTVSRLAAMSRAVGIHLVLATQRPSIDVITGIIKANIPSRIAFMVAGKMDSRIIIDQVGADKLLGKGDMLYAGVVDPFPVRIQGAFVSEEEVERVVDYVKTLGEPDYIDDEIFIDDDEEDLTPSLFGEGDDPLYEKALEIVMQQGKASASYIQRRLQIGYNRAARLVEEMEHQGLVGPAQGSKPRELLRGV</sequence>
<dbReference type="Pfam" id="PF01580">
    <property type="entry name" value="FtsK_SpoIIIE"/>
    <property type="match status" value="1"/>
</dbReference>
<dbReference type="Gene3D" id="1.10.10.10">
    <property type="entry name" value="Winged helix-like DNA-binding domain superfamily/Winged helix DNA-binding domain"/>
    <property type="match status" value="1"/>
</dbReference>
<dbReference type="InterPro" id="IPR036390">
    <property type="entry name" value="WH_DNA-bd_sf"/>
</dbReference>
<proteinExistence type="inferred from homology"/>
<dbReference type="Gene3D" id="3.30.980.40">
    <property type="match status" value="1"/>
</dbReference>
<evidence type="ECO:0000313" key="9">
    <source>
        <dbReference type="Proteomes" id="UP000009223"/>
    </source>
</evidence>
<evidence type="ECO:0000256" key="5">
    <source>
        <dbReference type="PROSITE-ProRule" id="PRU00289"/>
    </source>
</evidence>
<dbReference type="InterPro" id="IPR050206">
    <property type="entry name" value="FtsK/SpoIIIE/SftA"/>
</dbReference>
<dbReference type="SUPFAM" id="SSF52540">
    <property type="entry name" value="P-loop containing nucleoside triphosphate hydrolases"/>
    <property type="match status" value="1"/>
</dbReference>
<feature type="transmembrane region" description="Helical" evidence="6">
    <location>
        <begin position="107"/>
        <end position="126"/>
    </location>
</feature>
<keyword evidence="4" id="KW-0238">DNA-binding</keyword>
<dbReference type="InterPro" id="IPR041027">
    <property type="entry name" value="FtsK_alpha"/>
</dbReference>
<evidence type="ECO:0000256" key="3">
    <source>
        <dbReference type="ARBA" id="ARBA00022840"/>
    </source>
</evidence>
<dbReference type="InterPro" id="IPR036388">
    <property type="entry name" value="WH-like_DNA-bd_sf"/>
</dbReference>
<dbReference type="HOGENOM" id="CLU_001981_9_7_12"/>
<evidence type="ECO:0000256" key="4">
    <source>
        <dbReference type="ARBA" id="ARBA00023125"/>
    </source>
</evidence>
<dbReference type="CDD" id="cd01127">
    <property type="entry name" value="TrwB_TraG_TraD_VirD4"/>
    <property type="match status" value="1"/>
</dbReference>
<evidence type="ECO:0000259" key="7">
    <source>
        <dbReference type="PROSITE" id="PS50901"/>
    </source>
</evidence>
<dbReference type="Proteomes" id="UP000009223">
    <property type="component" value="Chromosome"/>
</dbReference>
<keyword evidence="6" id="KW-0812">Transmembrane</keyword>